<evidence type="ECO:0000256" key="15">
    <source>
        <dbReference type="SAM" id="Phobius"/>
    </source>
</evidence>
<dbReference type="Pfam" id="PF23144">
    <property type="entry name" value="Fn3_PTPRU"/>
    <property type="match status" value="1"/>
</dbReference>
<dbReference type="PROSITE" id="PS50853">
    <property type="entry name" value="FN3"/>
    <property type="match status" value="4"/>
</dbReference>
<dbReference type="InterPro" id="IPR038178">
    <property type="entry name" value="Kringle_sf"/>
</dbReference>
<dbReference type="Gene3D" id="3.90.190.10">
    <property type="entry name" value="Protein tyrosine phosphatase superfamily"/>
    <property type="match status" value="2"/>
</dbReference>
<dbReference type="InterPro" id="IPR000001">
    <property type="entry name" value="Kringle"/>
</dbReference>
<evidence type="ECO:0000256" key="5">
    <source>
        <dbReference type="ARBA" id="ARBA00022729"/>
    </source>
</evidence>
<dbReference type="Pfam" id="PF00041">
    <property type="entry name" value="fn3"/>
    <property type="match status" value="2"/>
</dbReference>
<dbReference type="SMART" id="SM00130">
    <property type="entry name" value="KR"/>
    <property type="match status" value="1"/>
</dbReference>
<feature type="domain" description="Tyrosine-protein phosphatase" evidence="17">
    <location>
        <begin position="1327"/>
        <end position="1589"/>
    </location>
</feature>
<evidence type="ECO:0000256" key="10">
    <source>
        <dbReference type="ARBA" id="ARBA00023157"/>
    </source>
</evidence>
<keyword evidence="8 15" id="KW-1133">Transmembrane helix</keyword>
<dbReference type="InterPro" id="IPR050713">
    <property type="entry name" value="RTP_Phos/Ushers"/>
</dbReference>
<sequence length="1601" mass="182825">MQQFATDSLTFWFSIVCLTHIVSAVERMKSLMERCPDGYFGYKCKFRCQCQHQEVCDKISGHCPKGCKNGFWGTSCHLDNMCYYNNQRRLYLGSISYTSKMNTCQRWEAKVPHAHNYTEKSFPDNRLPSNFCRTTPDSDRPWCYTTDTHDRWGYCKINNCECPVGRFGQNCHKECHCKDDNEKCDSMKGICRTGCARGWSGLDCQKPEDCPENLYGWECGLVCQCDNPRHCDRFWGPTKYCNCKKGFFNPPNCEPVTAPKIVDFVNEKVNSGQASEFNCTIAAYPTPTDRDVNLISEDGKRYSPKSYKDLEGYLYTRQFTFLAKNVMYNEKYTCSIQSTAGSSKMTKAANVFQLPRLVSAPAIYHVSSSNATVFWYPWNKNRGDTGDEPVISYHVYIKHKHENTYTPAGRLLSSQCADKCLFTFNNLQANTMYLVYVVVQRSGLGGEGLPSPYMYINTECAAPKLPVVIEKISSDLQLNETFPKTKVTVKWKDPDLSSINCQRIKKYILYISSELGRTSDRQRDKRIIEITGDGDSVSVPNLEPFMQYCAEIEFQNDAMYTSPLSTRECIVTQSTVPGPPTYFRLHSHNSTAATLTWQPPKNNVGAILKYHVQYYEDNNPTLKEFVVPALEKDTIEFTMTHLRPNTYYKVKVKAENVAGNGTTTPNNVVFTTEEGVPGPVHHLTNVSKTTTSLGLQWQLPLQPNGQVLHFEASCQAKESLSNGPSVSPHVNIVPPNVLEIVIRNLVPATLYMCSVTGRTKKGLGQPANIQVWTLPEEPSPPFPPEIIKLTENTATLKLHESNDRTIRFYRLIVETHRNGPRKRNTYKHLVELNYDHHSSMKGITNTYITAQFPRYRLRGTFVIGDNKTYEGYYNGPLKQDQEYTIWLGAFSNVDGINQHVFVKADRPIQARSFSEEKSTNSVPVIIGVIIVFLLLIAISVVLLLLWRRRHNTDEQEKAEIPFFGPRIFPEPESSDPSLPMSKEKHPSIDNIDSEPLINSPLNDCILDSEPMYYNSDDVIAPIKVEDLWDYIRSNKQNDLEGLKREFKLLPAGITSTCEIARRNENKLKNRYGNIIAYDHTRVVLDVEGEDIHDDYINANYIDGYNKKKVYIAAQGPSRPTVNDIWRMAWKENSKSIIMLTNSTESGKKKCDQYWPDTGCEQYGNISVQLLNTDVLPDFTVRTFLISKGGQSKYLKQFHYTAWPDHGVPRFGHSLLLFRQKIRLYDSLDGGTLIVHCSAGVGRTGTYIAIDTQLEKAKSEGIIDVFNFVHLMRTQRVNMVQTLEQYVFVYDCLLEALICGDTTISLRAFPDVYSDLCQFDADISKTKLEEQFEILKLLSTTIERDESSTALTPENIFKNRCKNIIPANRCRPYLMTSCEGCNDYINAVFLNSYCKKDHLLVTQMPLPNTVTDFWRLIYDHKSYCIVMLNEVERNDDTCEQYWSEEPDGVVYGPFQVETTSEIKSNPIVTVRDFTVTCSAMPEQPPRQIRQFHFHRWQEGSAIPSSHLALLELVDLVDTWQQSHEGPITVHCMNGASRSGLFCAALTILERMKKDQEVDVFQAVKQLRLNRTQLIDNMEQYQFCYEFLMDYLSSSQNSISIAS</sequence>
<comment type="subcellular location">
    <subcellularLocation>
        <location evidence="1">Membrane</location>
        <topology evidence="1">Single-pass type I membrane protein</topology>
    </subcellularLocation>
</comment>
<dbReference type="RefSeq" id="XP_055885309.1">
    <property type="nucleotide sequence ID" value="XM_056029334.1"/>
</dbReference>
<feature type="domain" description="Fibronectin type-III" evidence="20">
    <location>
        <begin position="357"/>
        <end position="461"/>
    </location>
</feature>
<evidence type="ECO:0000256" key="11">
    <source>
        <dbReference type="ARBA" id="ARBA00023180"/>
    </source>
</evidence>
<evidence type="ECO:0000256" key="3">
    <source>
        <dbReference type="ARBA" id="ARBA00022572"/>
    </source>
</evidence>
<reference evidence="22" key="1">
    <citation type="submission" date="2025-08" db="UniProtKB">
        <authorList>
            <consortium name="RefSeq"/>
        </authorList>
    </citation>
    <scope>IDENTIFICATION</scope>
</reference>
<dbReference type="SMART" id="SM00194">
    <property type="entry name" value="PTPc"/>
    <property type="match status" value="2"/>
</dbReference>
<feature type="domain" description="Fibronectin type-III" evidence="20">
    <location>
        <begin position="472"/>
        <end position="575"/>
    </location>
</feature>
<feature type="domain" description="Fibronectin type-III" evidence="20">
    <location>
        <begin position="676"/>
        <end position="777"/>
    </location>
</feature>
<evidence type="ECO:0000256" key="12">
    <source>
        <dbReference type="ARBA" id="ARBA00051722"/>
    </source>
</evidence>
<dbReference type="PANTHER" id="PTHR46957">
    <property type="entry name" value="CYTOKINE RECEPTOR"/>
    <property type="match status" value="1"/>
</dbReference>
<evidence type="ECO:0000259" key="20">
    <source>
        <dbReference type="PROSITE" id="PS50853"/>
    </source>
</evidence>
<dbReference type="PRINTS" id="PR00700">
    <property type="entry name" value="PRTYPHPHTASE"/>
</dbReference>
<keyword evidence="6" id="KW-0378">Hydrolase</keyword>
<evidence type="ECO:0000259" key="18">
    <source>
        <dbReference type="PROSITE" id="PS50056"/>
    </source>
</evidence>
<feature type="signal peptide" evidence="16">
    <location>
        <begin position="1"/>
        <end position="24"/>
    </location>
</feature>
<dbReference type="SUPFAM" id="SSF57440">
    <property type="entry name" value="Kringle-like"/>
    <property type="match status" value="1"/>
</dbReference>
<feature type="domain" description="Tyrosine specific protein phosphatases" evidence="18">
    <location>
        <begin position="1509"/>
        <end position="1580"/>
    </location>
</feature>
<comment type="caution">
    <text evidence="13">Lacks conserved residue(s) required for the propagation of feature annotation.</text>
</comment>
<dbReference type="Gene3D" id="2.60.40.10">
    <property type="entry name" value="Immunoglobulins"/>
    <property type="match status" value="4"/>
</dbReference>
<dbReference type="FunFam" id="3.90.190.10:FF:000062">
    <property type="entry name" value="Receptor-type tyrosine-protein phosphatase kappa"/>
    <property type="match status" value="1"/>
</dbReference>
<dbReference type="Gene3D" id="2.40.20.10">
    <property type="entry name" value="Plasminogen Kringle 4"/>
    <property type="match status" value="1"/>
</dbReference>
<dbReference type="Gene3D" id="2.170.300.10">
    <property type="entry name" value="Tie2 ligand-binding domain superfamily"/>
    <property type="match status" value="2"/>
</dbReference>
<evidence type="ECO:0000256" key="2">
    <source>
        <dbReference type="ARBA" id="ARBA00013064"/>
    </source>
</evidence>
<dbReference type="PROSITE" id="PS50070">
    <property type="entry name" value="KRINGLE_2"/>
    <property type="match status" value="1"/>
</dbReference>
<evidence type="ECO:0000259" key="17">
    <source>
        <dbReference type="PROSITE" id="PS50055"/>
    </source>
</evidence>
<accession>A0A9W3ADU4</accession>
<evidence type="ECO:0000256" key="6">
    <source>
        <dbReference type="ARBA" id="ARBA00022801"/>
    </source>
</evidence>
<dbReference type="InterPro" id="IPR016130">
    <property type="entry name" value="Tyr_Pase_AS"/>
</dbReference>
<feature type="domain" description="Kringle" evidence="19">
    <location>
        <begin position="91"/>
        <end position="160"/>
    </location>
</feature>
<dbReference type="PANTHER" id="PTHR46957:SF3">
    <property type="entry name" value="CYTOKINE RECEPTOR"/>
    <property type="match status" value="1"/>
</dbReference>
<feature type="disulfide bond" evidence="13">
    <location>
        <begin position="104"/>
        <end position="143"/>
    </location>
</feature>
<dbReference type="GO" id="GO:0004725">
    <property type="term" value="F:protein tyrosine phosphatase activity"/>
    <property type="evidence" value="ECO:0007669"/>
    <property type="project" value="UniProtKB-EC"/>
</dbReference>
<dbReference type="InterPro" id="IPR000387">
    <property type="entry name" value="Tyr_Pase_dom"/>
</dbReference>
<dbReference type="Pfam" id="PF00102">
    <property type="entry name" value="Y_phosphatase"/>
    <property type="match status" value="2"/>
</dbReference>
<evidence type="ECO:0000259" key="19">
    <source>
        <dbReference type="PROSITE" id="PS50070"/>
    </source>
</evidence>
<dbReference type="SUPFAM" id="SSF52799">
    <property type="entry name" value="(Phosphotyrosine protein) phosphatases II"/>
    <property type="match status" value="2"/>
</dbReference>
<dbReference type="SUPFAM" id="SSF49265">
    <property type="entry name" value="Fibronectin type III"/>
    <property type="match status" value="3"/>
</dbReference>
<feature type="region of interest" description="Disordered" evidence="14">
    <location>
        <begin position="972"/>
        <end position="992"/>
    </location>
</feature>
<evidence type="ECO:0000256" key="9">
    <source>
        <dbReference type="ARBA" id="ARBA00023136"/>
    </source>
</evidence>
<dbReference type="EC" id="3.1.3.48" evidence="2"/>
<dbReference type="InterPro" id="IPR036116">
    <property type="entry name" value="FN3_sf"/>
</dbReference>
<evidence type="ECO:0000256" key="13">
    <source>
        <dbReference type="PROSITE-ProRule" id="PRU00121"/>
    </source>
</evidence>
<dbReference type="PROSITE" id="PS50056">
    <property type="entry name" value="TYR_PHOSPHATASE_2"/>
    <property type="match status" value="2"/>
</dbReference>
<evidence type="ECO:0000313" key="22">
    <source>
        <dbReference type="RefSeq" id="XP_055885309.1"/>
    </source>
</evidence>
<dbReference type="FunFam" id="3.90.190.10:FF:000102">
    <property type="entry name" value="Receptor-type tyrosine-protein phosphatase"/>
    <property type="match status" value="1"/>
</dbReference>
<evidence type="ECO:0000256" key="7">
    <source>
        <dbReference type="ARBA" id="ARBA00022912"/>
    </source>
</evidence>
<keyword evidence="3 13" id="KW-0420">Kringle</keyword>
<keyword evidence="5 16" id="KW-0732">Signal</keyword>
<dbReference type="PROSITE" id="PS00383">
    <property type="entry name" value="TYR_PHOSPHATASE_1"/>
    <property type="match status" value="2"/>
</dbReference>
<dbReference type="InterPro" id="IPR057598">
    <property type="entry name" value="Fn3_PTPRU"/>
</dbReference>
<keyword evidence="11" id="KW-0325">Glycoprotein</keyword>
<protein>
    <recommendedName>
        <fullName evidence="2">protein-tyrosine-phosphatase</fullName>
        <ecNumber evidence="2">3.1.3.48</ecNumber>
    </recommendedName>
</protein>
<dbReference type="InterPro" id="IPR000242">
    <property type="entry name" value="PTP_cat"/>
</dbReference>
<dbReference type="OrthoDB" id="10253954at2759"/>
<feature type="transmembrane region" description="Helical" evidence="15">
    <location>
        <begin position="924"/>
        <end position="946"/>
    </location>
</feature>
<dbReference type="SMART" id="SM00060">
    <property type="entry name" value="FN3"/>
    <property type="match status" value="5"/>
</dbReference>
<gene>
    <name evidence="22" type="primary">LOC106055511</name>
</gene>
<keyword evidence="21" id="KW-1185">Reference proteome</keyword>
<evidence type="ECO:0000256" key="1">
    <source>
        <dbReference type="ARBA" id="ARBA00004479"/>
    </source>
</evidence>
<keyword evidence="7" id="KW-0904">Protein phosphatase</keyword>
<evidence type="ECO:0000313" key="21">
    <source>
        <dbReference type="Proteomes" id="UP001165740"/>
    </source>
</evidence>
<dbReference type="GO" id="GO:0016020">
    <property type="term" value="C:membrane"/>
    <property type="evidence" value="ECO:0007669"/>
    <property type="project" value="UniProtKB-SubCell"/>
</dbReference>
<dbReference type="CDD" id="cd00108">
    <property type="entry name" value="KR"/>
    <property type="match status" value="1"/>
</dbReference>
<evidence type="ECO:0000256" key="16">
    <source>
        <dbReference type="SAM" id="SignalP"/>
    </source>
</evidence>
<comment type="catalytic activity">
    <reaction evidence="12">
        <text>O-phospho-L-tyrosyl-[protein] + H2O = L-tyrosyl-[protein] + phosphate</text>
        <dbReference type="Rhea" id="RHEA:10684"/>
        <dbReference type="Rhea" id="RHEA-COMP:10136"/>
        <dbReference type="Rhea" id="RHEA-COMP:20101"/>
        <dbReference type="ChEBI" id="CHEBI:15377"/>
        <dbReference type="ChEBI" id="CHEBI:43474"/>
        <dbReference type="ChEBI" id="CHEBI:46858"/>
        <dbReference type="ChEBI" id="CHEBI:61978"/>
        <dbReference type="EC" id="3.1.3.48"/>
    </reaction>
</comment>
<dbReference type="Proteomes" id="UP001165740">
    <property type="component" value="Chromosome 5"/>
</dbReference>
<dbReference type="Pfam" id="PF00051">
    <property type="entry name" value="Kringle"/>
    <property type="match status" value="1"/>
</dbReference>
<feature type="disulfide bond" evidence="13">
    <location>
        <begin position="132"/>
        <end position="155"/>
    </location>
</feature>
<evidence type="ECO:0000256" key="14">
    <source>
        <dbReference type="SAM" id="MobiDB-lite"/>
    </source>
</evidence>
<dbReference type="InterPro" id="IPR003961">
    <property type="entry name" value="FN3_dom"/>
</dbReference>
<dbReference type="PROSITE" id="PS50055">
    <property type="entry name" value="TYR_PHOSPHATASE_PTP"/>
    <property type="match status" value="2"/>
</dbReference>
<dbReference type="InterPro" id="IPR029021">
    <property type="entry name" value="Prot-tyrosine_phosphatase-like"/>
</dbReference>
<dbReference type="InterPro" id="IPR003595">
    <property type="entry name" value="Tyr_Pase_cat"/>
</dbReference>
<dbReference type="SMART" id="SM00404">
    <property type="entry name" value="PTPc_motif"/>
    <property type="match status" value="2"/>
</dbReference>
<evidence type="ECO:0000256" key="4">
    <source>
        <dbReference type="ARBA" id="ARBA00022692"/>
    </source>
</evidence>
<evidence type="ECO:0000256" key="8">
    <source>
        <dbReference type="ARBA" id="ARBA00022989"/>
    </source>
</evidence>
<keyword evidence="10 13" id="KW-1015">Disulfide bond</keyword>
<feature type="chain" id="PRO_5040878566" description="protein-tyrosine-phosphatase" evidence="16">
    <location>
        <begin position="25"/>
        <end position="1601"/>
    </location>
</feature>
<feature type="domain" description="Tyrosine specific protein phosphatases" evidence="18">
    <location>
        <begin position="1215"/>
        <end position="1286"/>
    </location>
</feature>
<feature type="domain" description="Tyrosine-protein phosphatase" evidence="17">
    <location>
        <begin position="1042"/>
        <end position="1295"/>
    </location>
</feature>
<dbReference type="CDD" id="cd00063">
    <property type="entry name" value="FN3"/>
    <property type="match status" value="4"/>
</dbReference>
<dbReference type="OMA" id="WEQVRSH"/>
<feature type="domain" description="Fibronectin type-III" evidence="20">
    <location>
        <begin position="579"/>
        <end position="675"/>
    </location>
</feature>
<organism evidence="21 22">
    <name type="scientific">Biomphalaria glabrata</name>
    <name type="common">Bloodfluke planorb</name>
    <name type="synonym">Freshwater snail</name>
    <dbReference type="NCBI Taxonomy" id="6526"/>
    <lineage>
        <taxon>Eukaryota</taxon>
        <taxon>Metazoa</taxon>
        <taxon>Spiralia</taxon>
        <taxon>Lophotrochozoa</taxon>
        <taxon>Mollusca</taxon>
        <taxon>Gastropoda</taxon>
        <taxon>Heterobranchia</taxon>
        <taxon>Euthyneura</taxon>
        <taxon>Panpulmonata</taxon>
        <taxon>Hygrophila</taxon>
        <taxon>Lymnaeoidea</taxon>
        <taxon>Planorbidae</taxon>
        <taxon>Biomphalaria</taxon>
    </lineage>
</organism>
<name>A0A9W3ADU4_BIOGL</name>
<dbReference type="GeneID" id="106055511"/>
<dbReference type="InterPro" id="IPR013806">
    <property type="entry name" value="Kringle-like"/>
</dbReference>
<dbReference type="InterPro" id="IPR013783">
    <property type="entry name" value="Ig-like_fold"/>
</dbReference>
<proteinExistence type="predicted"/>
<keyword evidence="4 15" id="KW-0812">Transmembrane</keyword>
<keyword evidence="9 15" id="KW-0472">Membrane</keyword>